<accession>A0A1I7UD79</accession>
<dbReference type="WBParaSite" id="Csp11.Scaffold629.g8156.t1">
    <property type="protein sequence ID" value="Csp11.Scaffold629.g8156.t1"/>
    <property type="gene ID" value="Csp11.Scaffold629.g8156"/>
</dbReference>
<evidence type="ECO:0000313" key="2">
    <source>
        <dbReference type="Proteomes" id="UP000095282"/>
    </source>
</evidence>
<sequence>MCDIHAVVIVIDTQFIRPANPLSDQAPAGRSRSKWLSSDPSAHLVPNRPCRRASSLCLCFYYSSLTKAPRTALANNLVVNSTLCLVNNKAEL</sequence>
<protein>
    <submittedName>
        <fullName evidence="3">Uncharacterized protein</fullName>
    </submittedName>
</protein>
<dbReference type="Proteomes" id="UP000095282">
    <property type="component" value="Unplaced"/>
</dbReference>
<reference evidence="3" key="1">
    <citation type="submission" date="2016-11" db="UniProtKB">
        <authorList>
            <consortium name="WormBaseParasite"/>
        </authorList>
    </citation>
    <scope>IDENTIFICATION</scope>
</reference>
<keyword evidence="2" id="KW-1185">Reference proteome</keyword>
<proteinExistence type="predicted"/>
<feature type="region of interest" description="Disordered" evidence="1">
    <location>
        <begin position="20"/>
        <end position="42"/>
    </location>
</feature>
<organism evidence="2 3">
    <name type="scientific">Caenorhabditis tropicalis</name>
    <dbReference type="NCBI Taxonomy" id="1561998"/>
    <lineage>
        <taxon>Eukaryota</taxon>
        <taxon>Metazoa</taxon>
        <taxon>Ecdysozoa</taxon>
        <taxon>Nematoda</taxon>
        <taxon>Chromadorea</taxon>
        <taxon>Rhabditida</taxon>
        <taxon>Rhabditina</taxon>
        <taxon>Rhabditomorpha</taxon>
        <taxon>Rhabditoidea</taxon>
        <taxon>Rhabditidae</taxon>
        <taxon>Peloderinae</taxon>
        <taxon>Caenorhabditis</taxon>
    </lineage>
</organism>
<evidence type="ECO:0000313" key="3">
    <source>
        <dbReference type="WBParaSite" id="Csp11.Scaffold629.g8156.t1"/>
    </source>
</evidence>
<evidence type="ECO:0000256" key="1">
    <source>
        <dbReference type="SAM" id="MobiDB-lite"/>
    </source>
</evidence>
<name>A0A1I7UD79_9PELO</name>
<dbReference type="AlphaFoldDB" id="A0A1I7UD79"/>